<gene>
    <name evidence="1" type="ORF">Dsin_015892</name>
</gene>
<evidence type="ECO:0000313" key="1">
    <source>
        <dbReference type="EMBL" id="KAK3211186.1"/>
    </source>
</evidence>
<name>A0AAE0ACN1_9ROSI</name>
<dbReference type="AlphaFoldDB" id="A0AAE0ACN1"/>
<dbReference type="Proteomes" id="UP001281410">
    <property type="component" value="Unassembled WGS sequence"/>
</dbReference>
<accession>A0AAE0ACN1</accession>
<proteinExistence type="predicted"/>
<comment type="caution">
    <text evidence="1">The sequence shown here is derived from an EMBL/GenBank/DDBJ whole genome shotgun (WGS) entry which is preliminary data.</text>
</comment>
<evidence type="ECO:0000313" key="2">
    <source>
        <dbReference type="Proteomes" id="UP001281410"/>
    </source>
</evidence>
<dbReference type="EMBL" id="JANJYJ010000005">
    <property type="protein sequence ID" value="KAK3211186.1"/>
    <property type="molecule type" value="Genomic_DNA"/>
</dbReference>
<keyword evidence="2" id="KW-1185">Reference proteome</keyword>
<sequence>MVGIEGIVVGMVGIEGIVVGMVGSGIEGNGGSVTFGAVGKVGSVGFGRVGCVGRVGIGMEGNGGSVGSVGSVGNGVDGSGGKVDLGREGIEGNGGKVAVGRVGIVGRDNAGGGAAGVSNSWRAASLISKPCKHNATSKGNRKQCLQGTAIVLQRNNKHKAITFEDYNCIMYMEKLCLSLSYET</sequence>
<protein>
    <submittedName>
        <fullName evidence="1">Uncharacterized protein</fullName>
    </submittedName>
</protein>
<organism evidence="1 2">
    <name type="scientific">Dipteronia sinensis</name>
    <dbReference type="NCBI Taxonomy" id="43782"/>
    <lineage>
        <taxon>Eukaryota</taxon>
        <taxon>Viridiplantae</taxon>
        <taxon>Streptophyta</taxon>
        <taxon>Embryophyta</taxon>
        <taxon>Tracheophyta</taxon>
        <taxon>Spermatophyta</taxon>
        <taxon>Magnoliopsida</taxon>
        <taxon>eudicotyledons</taxon>
        <taxon>Gunneridae</taxon>
        <taxon>Pentapetalae</taxon>
        <taxon>rosids</taxon>
        <taxon>malvids</taxon>
        <taxon>Sapindales</taxon>
        <taxon>Sapindaceae</taxon>
        <taxon>Hippocastanoideae</taxon>
        <taxon>Acereae</taxon>
        <taxon>Dipteronia</taxon>
    </lineage>
</organism>
<reference evidence="1" key="1">
    <citation type="journal article" date="2023" name="Plant J.">
        <title>Genome sequences and population genomics provide insights into the demographic history, inbreeding, and mutation load of two 'living fossil' tree species of Dipteronia.</title>
        <authorList>
            <person name="Feng Y."/>
            <person name="Comes H.P."/>
            <person name="Chen J."/>
            <person name="Zhu S."/>
            <person name="Lu R."/>
            <person name="Zhang X."/>
            <person name="Li P."/>
            <person name="Qiu J."/>
            <person name="Olsen K.M."/>
            <person name="Qiu Y."/>
        </authorList>
    </citation>
    <scope>NUCLEOTIDE SEQUENCE</scope>
    <source>
        <strain evidence="1">NBL</strain>
    </source>
</reference>